<dbReference type="PANTHER" id="PTHR13696:SF52">
    <property type="entry name" value="PARA FAMILY PROTEIN CT_582"/>
    <property type="match status" value="1"/>
</dbReference>
<protein>
    <submittedName>
        <fullName evidence="2">Cobalamin biosynthesis protein CobQ</fullName>
    </submittedName>
</protein>
<gene>
    <name evidence="2" type="ORF">CIK00_13760</name>
</gene>
<evidence type="ECO:0000313" key="2">
    <source>
        <dbReference type="EMBL" id="PLC57353.1"/>
    </source>
</evidence>
<feature type="domain" description="AAA" evidence="1">
    <location>
        <begin position="5"/>
        <end position="182"/>
    </location>
</feature>
<comment type="caution">
    <text evidence="2">The sequence shown here is derived from an EMBL/GenBank/DDBJ whole genome shotgun (WGS) entry which is preliminary data.</text>
</comment>
<evidence type="ECO:0000313" key="3">
    <source>
        <dbReference type="Proteomes" id="UP000234420"/>
    </source>
</evidence>
<reference evidence="2 3" key="1">
    <citation type="journal article" date="2018" name="Syst. Appl. Microbiol.">
        <title>Photobacterium carnosum sp. nov., isolated from spoiled modified atmosphere packaged poultry meat.</title>
        <authorList>
            <person name="Hilgarth M."/>
            <person name="Fuertes S."/>
            <person name="Ehrmann M."/>
            <person name="Vogel R.F."/>
        </authorList>
    </citation>
    <scope>NUCLEOTIDE SEQUENCE [LARGE SCALE GENOMIC DNA]</scope>
    <source>
        <strain evidence="2 3">TMW 2.2021</strain>
    </source>
</reference>
<dbReference type="InterPro" id="IPR027417">
    <property type="entry name" value="P-loop_NTPase"/>
</dbReference>
<dbReference type="Pfam" id="PF13614">
    <property type="entry name" value="AAA_31"/>
    <property type="match status" value="1"/>
</dbReference>
<dbReference type="PANTHER" id="PTHR13696">
    <property type="entry name" value="P-LOOP CONTAINING NUCLEOSIDE TRIPHOSPHATE HYDROLASE"/>
    <property type="match status" value="1"/>
</dbReference>
<evidence type="ECO:0000259" key="1">
    <source>
        <dbReference type="Pfam" id="PF13614"/>
    </source>
</evidence>
<accession>A0A2N4UQS8</accession>
<name>A0A2N4UQS8_9GAMM</name>
<organism evidence="2 3">
    <name type="scientific">Photobacterium carnosum</name>
    <dbReference type="NCBI Taxonomy" id="2023717"/>
    <lineage>
        <taxon>Bacteria</taxon>
        <taxon>Pseudomonadati</taxon>
        <taxon>Pseudomonadota</taxon>
        <taxon>Gammaproteobacteria</taxon>
        <taxon>Vibrionales</taxon>
        <taxon>Vibrionaceae</taxon>
        <taxon>Photobacterium</taxon>
    </lineage>
</organism>
<sequence length="263" mass="29741">MRRIIFNQKGGVGKSSITVNLAAISAAKGYKTLVVDLDVQGNSSAYLGIDINQPNDKTIAELLNQTASWFAMSTPVRDYPQATAYDNLFIIPSSPKLDKLEVELERRYKIYKLREVLDTLAADFDRVYIDTPPNLNFYTKAGLIAAHKLLIPFDCDSFSQQALIKVMDNLAELRDDHNRDLALEGIVVNMFNTQAKFPRQIIDEIKTLGFPILEPYLAQSIKMKESHYQQCPMLYFDPKHKLTQQFIALYDGIEAAVTVENKA</sequence>
<dbReference type="GeneID" id="69965352"/>
<dbReference type="AlphaFoldDB" id="A0A2N4UQS8"/>
<dbReference type="InterPro" id="IPR025669">
    <property type="entry name" value="AAA_dom"/>
</dbReference>
<dbReference type="Proteomes" id="UP000234420">
    <property type="component" value="Unassembled WGS sequence"/>
</dbReference>
<dbReference type="Gene3D" id="3.40.50.300">
    <property type="entry name" value="P-loop containing nucleotide triphosphate hydrolases"/>
    <property type="match status" value="1"/>
</dbReference>
<dbReference type="RefSeq" id="WP_101769415.1">
    <property type="nucleotide sequence ID" value="NZ_BPPU01000002.1"/>
</dbReference>
<dbReference type="EMBL" id="NPIB01000017">
    <property type="protein sequence ID" value="PLC57353.1"/>
    <property type="molecule type" value="Genomic_DNA"/>
</dbReference>
<proteinExistence type="predicted"/>
<keyword evidence="3" id="KW-1185">Reference proteome</keyword>
<dbReference type="CDD" id="cd02042">
    <property type="entry name" value="ParAB_family"/>
    <property type="match status" value="1"/>
</dbReference>
<dbReference type="InterPro" id="IPR050678">
    <property type="entry name" value="DNA_Partitioning_ATPase"/>
</dbReference>
<dbReference type="SUPFAM" id="SSF52540">
    <property type="entry name" value="P-loop containing nucleoside triphosphate hydrolases"/>
    <property type="match status" value="1"/>
</dbReference>